<dbReference type="Gene3D" id="3.40.50.300">
    <property type="entry name" value="P-loop containing nucleotide triphosphate hydrolases"/>
    <property type="match status" value="1"/>
</dbReference>
<dbReference type="Pfam" id="PF03567">
    <property type="entry name" value="Sulfotransfer_2"/>
    <property type="match status" value="1"/>
</dbReference>
<dbReference type="EMBL" id="JAODUP010000501">
    <property type="protein sequence ID" value="KAK2148369.1"/>
    <property type="molecule type" value="Genomic_DNA"/>
</dbReference>
<dbReference type="SUPFAM" id="SSF52540">
    <property type="entry name" value="P-loop containing nucleoside triphosphate hydrolases"/>
    <property type="match status" value="1"/>
</dbReference>
<reference evidence="10" key="1">
    <citation type="journal article" date="2023" name="Mol. Biol. Evol.">
        <title>Third-Generation Sequencing Reveals the Adaptive Role of the Epigenome in Three Deep-Sea Polychaetes.</title>
        <authorList>
            <person name="Perez M."/>
            <person name="Aroh O."/>
            <person name="Sun Y."/>
            <person name="Lan Y."/>
            <person name="Juniper S.K."/>
            <person name="Young C.R."/>
            <person name="Angers B."/>
            <person name="Qian P.Y."/>
        </authorList>
    </citation>
    <scope>NUCLEOTIDE SEQUENCE</scope>
    <source>
        <strain evidence="10">P08H-3</strain>
    </source>
</reference>
<keyword evidence="8 9" id="KW-0325">Glycoprotein</keyword>
<dbReference type="AlphaFoldDB" id="A0AAD9J8E5"/>
<keyword evidence="9" id="KW-0119">Carbohydrate metabolism</keyword>
<gene>
    <name evidence="10" type="ORF">LSH36_501g07036</name>
</gene>
<keyword evidence="5" id="KW-1133">Transmembrane helix</keyword>
<accession>A0AAD9J8E5</accession>
<evidence type="ECO:0000313" key="11">
    <source>
        <dbReference type="Proteomes" id="UP001208570"/>
    </source>
</evidence>
<sequence length="388" mass="45348">MKFNPKSATLAVIGFVCGLLVMYIALLSSVHPLGGTSQFVDRLNNTKMETMLLRVFERKMLRNNTHKDMIQCSTSQLGPGCLEHDTSIQSRTGHDTLGSTWDDQQKHRRHRISETCRNLRRPKLKSSELRDLLADNSNIYVDDKHQILFCSIPKAACSSWKFALAMLTNVLPKGKLVRGNIHSQTFMKRIGLVSPSHLNATHLRLVLDNYTKIIVVRHPFERLLSAYRDKFVVRNKWSKFFQSRYGRKIVLLYRGQNVSVRSLRKGHDVTFKEFLTFLVDDTVPEKERFNPHWDTYQQLCHPCEIEYQHVIKFDTMEQDNALILRRYFSVDNYTQFFPKRNMKVVPSGDLVPAYYAKIPLDLIYRIYNFFQIDMKMFGYDLPPSIVNR</sequence>
<dbReference type="PANTHER" id="PTHR12137">
    <property type="entry name" value="CARBOHYDRATE SULFOTRANSFERASE"/>
    <property type="match status" value="1"/>
</dbReference>
<dbReference type="GO" id="GO:0016051">
    <property type="term" value="P:carbohydrate biosynthetic process"/>
    <property type="evidence" value="ECO:0007669"/>
    <property type="project" value="InterPro"/>
</dbReference>
<dbReference type="InterPro" id="IPR018011">
    <property type="entry name" value="Carb_sulfotrans_8-10"/>
</dbReference>
<keyword evidence="7" id="KW-0472">Membrane</keyword>
<dbReference type="GO" id="GO:0000139">
    <property type="term" value="C:Golgi membrane"/>
    <property type="evidence" value="ECO:0007669"/>
    <property type="project" value="UniProtKB-SubCell"/>
</dbReference>
<protein>
    <recommendedName>
        <fullName evidence="9">Carbohydrate sulfotransferase</fullName>
        <ecNumber evidence="9">2.8.2.-</ecNumber>
    </recommendedName>
</protein>
<dbReference type="Proteomes" id="UP001208570">
    <property type="component" value="Unassembled WGS sequence"/>
</dbReference>
<evidence type="ECO:0000256" key="8">
    <source>
        <dbReference type="ARBA" id="ARBA00023180"/>
    </source>
</evidence>
<evidence type="ECO:0000313" key="10">
    <source>
        <dbReference type="EMBL" id="KAK2148369.1"/>
    </source>
</evidence>
<dbReference type="EC" id="2.8.2.-" evidence="9"/>
<evidence type="ECO:0000256" key="2">
    <source>
        <dbReference type="ARBA" id="ARBA00006339"/>
    </source>
</evidence>
<evidence type="ECO:0000256" key="4">
    <source>
        <dbReference type="ARBA" id="ARBA00022692"/>
    </source>
</evidence>
<evidence type="ECO:0000256" key="9">
    <source>
        <dbReference type="RuleBase" id="RU364020"/>
    </source>
</evidence>
<evidence type="ECO:0000256" key="5">
    <source>
        <dbReference type="ARBA" id="ARBA00022989"/>
    </source>
</evidence>
<evidence type="ECO:0000256" key="7">
    <source>
        <dbReference type="ARBA" id="ARBA00023136"/>
    </source>
</evidence>
<evidence type="ECO:0000256" key="6">
    <source>
        <dbReference type="ARBA" id="ARBA00023034"/>
    </source>
</evidence>
<proteinExistence type="inferred from homology"/>
<evidence type="ECO:0000256" key="1">
    <source>
        <dbReference type="ARBA" id="ARBA00004323"/>
    </source>
</evidence>
<dbReference type="InterPro" id="IPR027417">
    <property type="entry name" value="P-loop_NTPase"/>
</dbReference>
<dbReference type="InterPro" id="IPR005331">
    <property type="entry name" value="Sulfotransferase"/>
</dbReference>
<keyword evidence="11" id="KW-1185">Reference proteome</keyword>
<keyword evidence="9" id="KW-0735">Signal-anchor</keyword>
<keyword evidence="3 9" id="KW-0808">Transferase</keyword>
<keyword evidence="6 9" id="KW-0333">Golgi apparatus</keyword>
<comment type="caution">
    <text evidence="10">The sequence shown here is derived from an EMBL/GenBank/DDBJ whole genome shotgun (WGS) entry which is preliminary data.</text>
</comment>
<comment type="similarity">
    <text evidence="2 9">Belongs to the sulfotransferase 2 family.</text>
</comment>
<evidence type="ECO:0000256" key="3">
    <source>
        <dbReference type="ARBA" id="ARBA00022679"/>
    </source>
</evidence>
<dbReference type="GO" id="GO:0008146">
    <property type="term" value="F:sulfotransferase activity"/>
    <property type="evidence" value="ECO:0007669"/>
    <property type="project" value="InterPro"/>
</dbReference>
<keyword evidence="4" id="KW-0812">Transmembrane</keyword>
<name>A0AAD9J8E5_9ANNE</name>
<comment type="subcellular location">
    <subcellularLocation>
        <location evidence="1 9">Golgi apparatus membrane</location>
        <topology evidence="1 9">Single-pass type II membrane protein</topology>
    </subcellularLocation>
</comment>
<dbReference type="PANTHER" id="PTHR12137:SF54">
    <property type="entry name" value="CARBOHYDRATE SULFOTRANSFERASE"/>
    <property type="match status" value="1"/>
</dbReference>
<organism evidence="10 11">
    <name type="scientific">Paralvinella palmiformis</name>
    <dbReference type="NCBI Taxonomy" id="53620"/>
    <lineage>
        <taxon>Eukaryota</taxon>
        <taxon>Metazoa</taxon>
        <taxon>Spiralia</taxon>
        <taxon>Lophotrochozoa</taxon>
        <taxon>Annelida</taxon>
        <taxon>Polychaeta</taxon>
        <taxon>Sedentaria</taxon>
        <taxon>Canalipalpata</taxon>
        <taxon>Terebellida</taxon>
        <taxon>Terebelliformia</taxon>
        <taxon>Alvinellidae</taxon>
        <taxon>Paralvinella</taxon>
    </lineage>
</organism>